<accession>A0A0V0HBA2</accession>
<reference evidence="1" key="1">
    <citation type="submission" date="2015-12" db="EMBL/GenBank/DDBJ databases">
        <title>Gene expression during late stages of embryo sac development: a critical building block for successful pollen-pistil interactions.</title>
        <authorList>
            <person name="Liu Y."/>
            <person name="Joly V."/>
            <person name="Sabar M."/>
            <person name="Matton D.P."/>
        </authorList>
    </citation>
    <scope>NUCLEOTIDE SEQUENCE</scope>
</reference>
<dbReference type="AlphaFoldDB" id="A0A0V0HBA2"/>
<proteinExistence type="predicted"/>
<organism evidence="1">
    <name type="scientific">Solanum chacoense</name>
    <name type="common">Chaco potato</name>
    <dbReference type="NCBI Taxonomy" id="4108"/>
    <lineage>
        <taxon>Eukaryota</taxon>
        <taxon>Viridiplantae</taxon>
        <taxon>Streptophyta</taxon>
        <taxon>Embryophyta</taxon>
        <taxon>Tracheophyta</taxon>
        <taxon>Spermatophyta</taxon>
        <taxon>Magnoliopsida</taxon>
        <taxon>eudicotyledons</taxon>
        <taxon>Gunneridae</taxon>
        <taxon>Pentapetalae</taxon>
        <taxon>asterids</taxon>
        <taxon>lamiids</taxon>
        <taxon>Solanales</taxon>
        <taxon>Solanaceae</taxon>
        <taxon>Solanoideae</taxon>
        <taxon>Solaneae</taxon>
        <taxon>Solanum</taxon>
    </lineage>
</organism>
<sequence length="65" mass="7904">MRFFNAWRNNQCRVINQMHTILPETFLRHQSTVKNLREHKIKIIKIVKNNYNSYPKGVTQSYINK</sequence>
<name>A0A0V0HBA2_SOLCH</name>
<evidence type="ECO:0000313" key="1">
    <source>
        <dbReference type="EMBL" id="JAP17287.1"/>
    </source>
</evidence>
<dbReference type="EMBL" id="GEDG01022712">
    <property type="protein sequence ID" value="JAP17287.1"/>
    <property type="molecule type" value="Transcribed_RNA"/>
</dbReference>
<protein>
    <submittedName>
        <fullName evidence="1">Putative ovule protein</fullName>
    </submittedName>
</protein>